<gene>
    <name evidence="2" type="ORF">LAESUDRAFT_733278</name>
</gene>
<feature type="region of interest" description="Disordered" evidence="1">
    <location>
        <begin position="216"/>
        <end position="351"/>
    </location>
</feature>
<feature type="compositionally biased region" description="Low complexity" evidence="1">
    <location>
        <begin position="560"/>
        <end position="573"/>
    </location>
</feature>
<feature type="compositionally biased region" description="Low complexity" evidence="1">
    <location>
        <begin position="731"/>
        <end position="751"/>
    </location>
</feature>
<dbReference type="STRING" id="1314785.A0A165I639"/>
<evidence type="ECO:0000256" key="1">
    <source>
        <dbReference type="SAM" id="MobiDB-lite"/>
    </source>
</evidence>
<evidence type="ECO:0000313" key="3">
    <source>
        <dbReference type="Proteomes" id="UP000076871"/>
    </source>
</evidence>
<dbReference type="SUPFAM" id="SSF50129">
    <property type="entry name" value="GroES-like"/>
    <property type="match status" value="1"/>
</dbReference>
<dbReference type="GO" id="GO:0005739">
    <property type="term" value="C:mitochondrion"/>
    <property type="evidence" value="ECO:0007669"/>
    <property type="project" value="TreeGrafter"/>
</dbReference>
<dbReference type="GeneID" id="63827444"/>
<organism evidence="2 3">
    <name type="scientific">Laetiporus sulphureus 93-53</name>
    <dbReference type="NCBI Taxonomy" id="1314785"/>
    <lineage>
        <taxon>Eukaryota</taxon>
        <taxon>Fungi</taxon>
        <taxon>Dikarya</taxon>
        <taxon>Basidiomycota</taxon>
        <taxon>Agaricomycotina</taxon>
        <taxon>Agaricomycetes</taxon>
        <taxon>Polyporales</taxon>
        <taxon>Laetiporus</taxon>
    </lineage>
</organism>
<protein>
    <submittedName>
        <fullName evidence="2">Uncharacterized protein</fullName>
    </submittedName>
</protein>
<dbReference type="PANTHER" id="PTHR11695">
    <property type="entry name" value="ALCOHOL DEHYDROGENASE RELATED"/>
    <property type="match status" value="1"/>
</dbReference>
<feature type="compositionally biased region" description="Basic and acidic residues" evidence="1">
    <location>
        <begin position="141"/>
        <end position="151"/>
    </location>
</feature>
<feature type="compositionally biased region" description="Low complexity" evidence="1">
    <location>
        <begin position="64"/>
        <end position="86"/>
    </location>
</feature>
<feature type="region of interest" description="Disordered" evidence="1">
    <location>
        <begin position="725"/>
        <end position="758"/>
    </location>
</feature>
<keyword evidence="3" id="KW-1185">Reference proteome</keyword>
<dbReference type="RefSeq" id="XP_040770151.1">
    <property type="nucleotide sequence ID" value="XM_040910415.1"/>
</dbReference>
<dbReference type="InterPro" id="IPR011032">
    <property type="entry name" value="GroES-like_sf"/>
</dbReference>
<sequence>MHIEPRALSAALRPLRAAGSMNLKSTPAPPEISRGSYDAAERELAITPGPISPLDGDAGPGSASVSRTPSDSSISSCSAVSVTASASEHDGTSLFESGGTTSTHHKSEEETGEIITIVSSSNARRPRPLSIDLSPASLPARSDEDWAKDARWLVPPSFPDTPPARPRPKSMSFSDSQPKISRPIHPDLLPLPIIPAPHHFDRQMFPDLTGIPLIAPSRPRIKEHGSRKNSPRQSRVRMSALWEEDESTSSAEPSRASTPAPVSSVEGYVTAGERSATPPLGWPYAGIGADPSPSSASPDAQLHAYAQARPRPSRLRSLSFSNTSAPSLGSPDFPTLAIPAPVPEPSGASSGYTGLTLPHASYTPKIGKPLADGHIDLVRSGRAQSSMATVEVVRGAANSSSAFTKLLRRKRKREGATPAHLRDTLPLPVAFTSHVPPPSFVPAAYVLVQVFAAGLDGLDSMIVQEKADKRSVAATLGKKRGFVPGRSIVGKVMECGFEVNSEVCRRGDWVLGLLDVRKCGALAEFVLVERHRVFRSPAPRERPTSLFPPRKRKHTHTRTLSLPSSVSSSPPSSRAPLTLEELALLPLCGLPAYRAVRTFTDVISSRRNRESPWILILNGHDGPGALAVQMLGKKRARLCVQVPESAMSEPKESSEPSEESSKTPGSSRHDKVVARVRGWGAEEVCVGDPLAVLETFVEEERSFDGVLDTVGGVFVWEASQRLLSFGPNPDSPSTSLDEPSTPESSSEPSSESSKKKNITLPVQFTTLMGDVPSRVIPTAHDNLRSGLRSLRRSTVTSSSSSTSTSRLSGTLGKSRIKRIIGYTWVSVASDVEEGEDVRYTLGAVVEMVGGGAIRPWAGQGEDDERVVPFERAPEVFRRDAVGPRGVLKDGGTCVIKIGGA</sequence>
<feature type="region of interest" description="Disordered" evidence="1">
    <location>
        <begin position="787"/>
        <end position="808"/>
    </location>
</feature>
<feature type="region of interest" description="Disordered" evidence="1">
    <location>
        <begin position="538"/>
        <end position="573"/>
    </location>
</feature>
<evidence type="ECO:0000313" key="2">
    <source>
        <dbReference type="EMBL" id="KZT12641.1"/>
    </source>
</evidence>
<feature type="compositionally biased region" description="Polar residues" evidence="1">
    <location>
        <begin position="248"/>
        <end position="261"/>
    </location>
</feature>
<dbReference type="InParanoid" id="A0A165I639"/>
<dbReference type="OrthoDB" id="201656at2759"/>
<reference evidence="2 3" key="1">
    <citation type="journal article" date="2016" name="Mol. Biol. Evol.">
        <title>Comparative Genomics of Early-Diverging Mushroom-Forming Fungi Provides Insights into the Origins of Lignocellulose Decay Capabilities.</title>
        <authorList>
            <person name="Nagy L.G."/>
            <person name="Riley R."/>
            <person name="Tritt A."/>
            <person name="Adam C."/>
            <person name="Daum C."/>
            <person name="Floudas D."/>
            <person name="Sun H."/>
            <person name="Yadav J.S."/>
            <person name="Pangilinan J."/>
            <person name="Larsson K.H."/>
            <person name="Matsuura K."/>
            <person name="Barry K."/>
            <person name="Labutti K."/>
            <person name="Kuo R."/>
            <person name="Ohm R.A."/>
            <person name="Bhattacharya S.S."/>
            <person name="Shirouzu T."/>
            <person name="Yoshinaga Y."/>
            <person name="Martin F.M."/>
            <person name="Grigoriev I.V."/>
            <person name="Hibbett D.S."/>
        </authorList>
    </citation>
    <scope>NUCLEOTIDE SEQUENCE [LARGE SCALE GENOMIC DNA]</scope>
    <source>
        <strain evidence="2 3">93-53</strain>
    </source>
</reference>
<feature type="compositionally biased region" description="Pro residues" evidence="1">
    <location>
        <begin position="156"/>
        <end position="165"/>
    </location>
</feature>
<dbReference type="EMBL" id="KV427605">
    <property type="protein sequence ID" value="KZT12641.1"/>
    <property type="molecule type" value="Genomic_DNA"/>
</dbReference>
<dbReference type="Gene3D" id="3.40.50.720">
    <property type="entry name" value="NAD(P)-binding Rossmann-like Domain"/>
    <property type="match status" value="1"/>
</dbReference>
<feature type="region of interest" description="Disordered" evidence="1">
    <location>
        <begin position="644"/>
        <end position="671"/>
    </location>
</feature>
<feature type="compositionally biased region" description="Low complexity" evidence="1">
    <location>
        <begin position="289"/>
        <end position="300"/>
    </location>
</feature>
<dbReference type="Proteomes" id="UP000076871">
    <property type="component" value="Unassembled WGS sequence"/>
</dbReference>
<dbReference type="PANTHER" id="PTHR11695:SF294">
    <property type="entry name" value="RETICULON-4-INTERACTING PROTEIN 1, MITOCHONDRIAL"/>
    <property type="match status" value="1"/>
</dbReference>
<proteinExistence type="predicted"/>
<feature type="region of interest" description="Disordered" evidence="1">
    <location>
        <begin position="20"/>
        <end position="186"/>
    </location>
</feature>
<dbReference type="AlphaFoldDB" id="A0A165I639"/>
<name>A0A165I639_9APHY</name>
<accession>A0A165I639</accession>
<dbReference type="InterPro" id="IPR050700">
    <property type="entry name" value="YIM1/Zinc_Alcohol_DH_Fams"/>
</dbReference>
<dbReference type="Gene3D" id="3.90.180.10">
    <property type="entry name" value="Medium-chain alcohol dehydrogenases, catalytic domain"/>
    <property type="match status" value="1"/>
</dbReference>